<protein>
    <submittedName>
        <fullName evidence="1">Uncharacterized protein</fullName>
    </submittedName>
</protein>
<dbReference type="EMBL" id="DF974693">
    <property type="protein sequence ID" value="GAU50122.1"/>
    <property type="molecule type" value="Genomic_DNA"/>
</dbReference>
<name>A0A2Z6PI77_TRISU</name>
<keyword evidence="2" id="KW-1185">Reference proteome</keyword>
<evidence type="ECO:0000313" key="2">
    <source>
        <dbReference type="Proteomes" id="UP000242715"/>
    </source>
</evidence>
<dbReference type="AlphaFoldDB" id="A0A2Z6PI77"/>
<dbReference type="Proteomes" id="UP000242715">
    <property type="component" value="Unassembled WGS sequence"/>
</dbReference>
<proteinExistence type="predicted"/>
<evidence type="ECO:0000313" key="1">
    <source>
        <dbReference type="EMBL" id="GAU50122.1"/>
    </source>
</evidence>
<reference evidence="2" key="1">
    <citation type="journal article" date="2017" name="Front. Plant Sci.">
        <title>Climate Clever Clovers: New Paradigm to Reduce the Environmental Footprint of Ruminants by Breeding Low Methanogenic Forages Utilizing Haplotype Variation.</title>
        <authorList>
            <person name="Kaur P."/>
            <person name="Appels R."/>
            <person name="Bayer P.E."/>
            <person name="Keeble-Gagnere G."/>
            <person name="Wang J."/>
            <person name="Hirakawa H."/>
            <person name="Shirasawa K."/>
            <person name="Vercoe P."/>
            <person name="Stefanova K."/>
            <person name="Durmic Z."/>
            <person name="Nichols P."/>
            <person name="Revell C."/>
            <person name="Isobe S.N."/>
            <person name="Edwards D."/>
            <person name="Erskine W."/>
        </authorList>
    </citation>
    <scope>NUCLEOTIDE SEQUENCE [LARGE SCALE GENOMIC DNA]</scope>
    <source>
        <strain evidence="2">cv. Daliak</strain>
    </source>
</reference>
<organism evidence="1 2">
    <name type="scientific">Trifolium subterraneum</name>
    <name type="common">Subterranean clover</name>
    <dbReference type="NCBI Taxonomy" id="3900"/>
    <lineage>
        <taxon>Eukaryota</taxon>
        <taxon>Viridiplantae</taxon>
        <taxon>Streptophyta</taxon>
        <taxon>Embryophyta</taxon>
        <taxon>Tracheophyta</taxon>
        <taxon>Spermatophyta</taxon>
        <taxon>Magnoliopsida</taxon>
        <taxon>eudicotyledons</taxon>
        <taxon>Gunneridae</taxon>
        <taxon>Pentapetalae</taxon>
        <taxon>rosids</taxon>
        <taxon>fabids</taxon>
        <taxon>Fabales</taxon>
        <taxon>Fabaceae</taxon>
        <taxon>Papilionoideae</taxon>
        <taxon>50 kb inversion clade</taxon>
        <taxon>NPAAA clade</taxon>
        <taxon>Hologalegina</taxon>
        <taxon>IRL clade</taxon>
        <taxon>Trifolieae</taxon>
        <taxon>Trifolium</taxon>
    </lineage>
</organism>
<sequence length="78" mass="8674">MLEGSAKFPIDLKNNNNNFYDFSHGFYHKLGEGALPICQLEVSGACKQAMEEDWLQCQLITAVLGPMILTPACWIIKG</sequence>
<accession>A0A2Z6PI77</accession>
<gene>
    <name evidence="1" type="ORF">TSUD_192430</name>
</gene>